<evidence type="ECO:0000259" key="8">
    <source>
        <dbReference type="PROSITE" id="PS50850"/>
    </source>
</evidence>
<keyword evidence="2" id="KW-0813">Transport</keyword>
<feature type="transmembrane region" description="Helical" evidence="7">
    <location>
        <begin position="132"/>
        <end position="156"/>
    </location>
</feature>
<gene>
    <name evidence="9" type="ORF">I8E28_18815</name>
</gene>
<comment type="subcellular location">
    <subcellularLocation>
        <location evidence="1">Cell membrane</location>
        <topology evidence="1">Multi-pass membrane protein</topology>
    </subcellularLocation>
</comment>
<keyword evidence="6 7" id="KW-0472">Membrane</keyword>
<sequence length="396" mass="40519">MRRTGTGAAWLVVAGGVAAALHVGKLPPAIPVLRDALGISLVEAGFLLSLVQLAGMTLGLAVGLASDVVGLKRTMVLGLLVVGAASVAGGYVQSPASLLALRAVEGFGFLAASMPAPALIRRLVPADRMSAMLGVWGAYMPFATAAALLVGPAWIAAAGWPAWWWLLGGVSLLLACWLAAALPVDAGRARSAQGWGSRMRATLGAPGPWMVALAFAVYSAQWLAVIGFLPSIYLASGMAPSWAAPATALAAAVNMVGNLASGRLLQRGVPAHRLLAIGYAVMGLGTFVAFMPWLAQDTGGAFLRYAAVLAFSMVGGMVPGTLFSLAVRLAPGEETVSTTVGWMQQWSAFGQFAGPPVVAWVAALVGGWQWSWVVTCACAGCGLALAAWAARLSRAT</sequence>
<keyword evidence="5 7" id="KW-1133">Transmembrane helix</keyword>
<feature type="transmembrane region" description="Helical" evidence="7">
    <location>
        <begin position="99"/>
        <end position="120"/>
    </location>
</feature>
<dbReference type="GO" id="GO:0022857">
    <property type="term" value="F:transmembrane transporter activity"/>
    <property type="evidence" value="ECO:0007669"/>
    <property type="project" value="InterPro"/>
</dbReference>
<feature type="transmembrane region" description="Helical" evidence="7">
    <location>
        <begin position="162"/>
        <end position="186"/>
    </location>
</feature>
<dbReference type="RefSeq" id="WP_200789740.1">
    <property type="nucleotide sequence ID" value="NZ_JAEDAO010000001.1"/>
</dbReference>
<dbReference type="PANTHER" id="PTHR42718:SF46">
    <property type="entry name" value="BLR6921 PROTEIN"/>
    <property type="match status" value="1"/>
</dbReference>
<feature type="transmembrane region" description="Helical" evidence="7">
    <location>
        <begin position="301"/>
        <end position="325"/>
    </location>
</feature>
<proteinExistence type="predicted"/>
<evidence type="ECO:0000256" key="5">
    <source>
        <dbReference type="ARBA" id="ARBA00022989"/>
    </source>
</evidence>
<comment type="caution">
    <text evidence="9">The sequence shown here is derived from an EMBL/GenBank/DDBJ whole genome shotgun (WGS) entry which is preliminary data.</text>
</comment>
<dbReference type="Proteomes" id="UP000617041">
    <property type="component" value="Unassembled WGS sequence"/>
</dbReference>
<evidence type="ECO:0000256" key="4">
    <source>
        <dbReference type="ARBA" id="ARBA00022692"/>
    </source>
</evidence>
<feature type="domain" description="Major facilitator superfamily (MFS) profile" evidence="8">
    <location>
        <begin position="8"/>
        <end position="396"/>
    </location>
</feature>
<feature type="transmembrane region" description="Helical" evidence="7">
    <location>
        <begin position="242"/>
        <end position="262"/>
    </location>
</feature>
<dbReference type="SUPFAM" id="SSF103473">
    <property type="entry name" value="MFS general substrate transporter"/>
    <property type="match status" value="1"/>
</dbReference>
<reference evidence="9" key="1">
    <citation type="submission" date="2020-12" db="EMBL/GenBank/DDBJ databases">
        <title>Ramlibacter sp. nov., isolated from a freshwater alga, Cryptomonas.</title>
        <authorList>
            <person name="Kim H.M."/>
            <person name="Jeon C.O."/>
        </authorList>
    </citation>
    <scope>NUCLEOTIDE SEQUENCE</scope>
    <source>
        <strain evidence="9">CrO1</strain>
    </source>
</reference>
<accession>A0A934Q5J6</accession>
<evidence type="ECO:0000256" key="1">
    <source>
        <dbReference type="ARBA" id="ARBA00004651"/>
    </source>
</evidence>
<dbReference type="AlphaFoldDB" id="A0A934Q5J6"/>
<dbReference type="InterPro" id="IPR036259">
    <property type="entry name" value="MFS_trans_sf"/>
</dbReference>
<keyword evidence="4 7" id="KW-0812">Transmembrane</keyword>
<dbReference type="PROSITE" id="PS50850">
    <property type="entry name" value="MFS"/>
    <property type="match status" value="1"/>
</dbReference>
<dbReference type="GO" id="GO:0005886">
    <property type="term" value="C:plasma membrane"/>
    <property type="evidence" value="ECO:0007669"/>
    <property type="project" value="UniProtKB-SubCell"/>
</dbReference>
<feature type="transmembrane region" description="Helical" evidence="7">
    <location>
        <begin position="76"/>
        <end position="93"/>
    </location>
</feature>
<dbReference type="InterPro" id="IPR011701">
    <property type="entry name" value="MFS"/>
</dbReference>
<evidence type="ECO:0000256" key="3">
    <source>
        <dbReference type="ARBA" id="ARBA00022475"/>
    </source>
</evidence>
<dbReference type="EMBL" id="JAEDAO010000001">
    <property type="protein sequence ID" value="MBK0394664.1"/>
    <property type="molecule type" value="Genomic_DNA"/>
</dbReference>
<evidence type="ECO:0000313" key="10">
    <source>
        <dbReference type="Proteomes" id="UP000617041"/>
    </source>
</evidence>
<feature type="transmembrane region" description="Helical" evidence="7">
    <location>
        <begin position="370"/>
        <end position="390"/>
    </location>
</feature>
<dbReference type="Gene3D" id="1.20.1250.20">
    <property type="entry name" value="MFS general substrate transporter like domains"/>
    <property type="match status" value="1"/>
</dbReference>
<dbReference type="PANTHER" id="PTHR42718">
    <property type="entry name" value="MAJOR FACILITATOR SUPERFAMILY MULTIDRUG TRANSPORTER MFSC"/>
    <property type="match status" value="1"/>
</dbReference>
<protein>
    <submittedName>
        <fullName evidence="9">MFS transporter</fullName>
    </submittedName>
</protein>
<dbReference type="Pfam" id="PF07690">
    <property type="entry name" value="MFS_1"/>
    <property type="match status" value="1"/>
</dbReference>
<dbReference type="CDD" id="cd06174">
    <property type="entry name" value="MFS"/>
    <property type="match status" value="1"/>
</dbReference>
<evidence type="ECO:0000256" key="7">
    <source>
        <dbReference type="SAM" id="Phobius"/>
    </source>
</evidence>
<feature type="transmembrane region" description="Helical" evidence="7">
    <location>
        <begin position="44"/>
        <end position="64"/>
    </location>
</feature>
<dbReference type="InterPro" id="IPR020846">
    <property type="entry name" value="MFS_dom"/>
</dbReference>
<evidence type="ECO:0000313" key="9">
    <source>
        <dbReference type="EMBL" id="MBK0394664.1"/>
    </source>
</evidence>
<feature type="transmembrane region" description="Helical" evidence="7">
    <location>
        <begin position="346"/>
        <end position="364"/>
    </location>
</feature>
<evidence type="ECO:0000256" key="6">
    <source>
        <dbReference type="ARBA" id="ARBA00023136"/>
    </source>
</evidence>
<organism evidence="9 10">
    <name type="scientific">Ramlibacter algicola</name>
    <dbReference type="NCBI Taxonomy" id="2795217"/>
    <lineage>
        <taxon>Bacteria</taxon>
        <taxon>Pseudomonadati</taxon>
        <taxon>Pseudomonadota</taxon>
        <taxon>Betaproteobacteria</taxon>
        <taxon>Burkholderiales</taxon>
        <taxon>Comamonadaceae</taxon>
        <taxon>Ramlibacter</taxon>
    </lineage>
</organism>
<feature type="transmembrane region" description="Helical" evidence="7">
    <location>
        <begin position="207"/>
        <end position="230"/>
    </location>
</feature>
<name>A0A934Q5J6_9BURK</name>
<feature type="transmembrane region" description="Helical" evidence="7">
    <location>
        <begin position="274"/>
        <end position="295"/>
    </location>
</feature>
<keyword evidence="3" id="KW-1003">Cell membrane</keyword>
<evidence type="ECO:0000256" key="2">
    <source>
        <dbReference type="ARBA" id="ARBA00022448"/>
    </source>
</evidence>
<keyword evidence="10" id="KW-1185">Reference proteome</keyword>